<feature type="region of interest" description="Disordered" evidence="1">
    <location>
        <begin position="291"/>
        <end position="321"/>
    </location>
</feature>
<feature type="compositionally biased region" description="Polar residues" evidence="1">
    <location>
        <begin position="388"/>
        <end position="404"/>
    </location>
</feature>
<evidence type="ECO:0000313" key="3">
    <source>
        <dbReference type="Proteomes" id="UP000053989"/>
    </source>
</evidence>
<keyword evidence="3" id="KW-1185">Reference proteome</keyword>
<name>A0A0C3E4W7_9AGAM</name>
<dbReference type="InParanoid" id="A0A0C3E4W7"/>
<gene>
    <name evidence="2" type="ORF">SCLCIDRAFT_20840</name>
</gene>
<feature type="compositionally biased region" description="Acidic residues" evidence="1">
    <location>
        <begin position="421"/>
        <end position="431"/>
    </location>
</feature>
<reference evidence="3" key="2">
    <citation type="submission" date="2015-01" db="EMBL/GenBank/DDBJ databases">
        <title>Evolutionary Origins and Diversification of the Mycorrhizal Mutualists.</title>
        <authorList>
            <consortium name="DOE Joint Genome Institute"/>
            <consortium name="Mycorrhizal Genomics Consortium"/>
            <person name="Kohler A."/>
            <person name="Kuo A."/>
            <person name="Nagy L.G."/>
            <person name="Floudas D."/>
            <person name="Copeland A."/>
            <person name="Barry K.W."/>
            <person name="Cichocki N."/>
            <person name="Veneault-Fourrey C."/>
            <person name="LaButti K."/>
            <person name="Lindquist E.A."/>
            <person name="Lipzen A."/>
            <person name="Lundell T."/>
            <person name="Morin E."/>
            <person name="Murat C."/>
            <person name="Riley R."/>
            <person name="Ohm R."/>
            <person name="Sun H."/>
            <person name="Tunlid A."/>
            <person name="Henrissat B."/>
            <person name="Grigoriev I.V."/>
            <person name="Hibbett D.S."/>
            <person name="Martin F."/>
        </authorList>
    </citation>
    <scope>NUCLEOTIDE SEQUENCE [LARGE SCALE GENOMIC DNA]</scope>
    <source>
        <strain evidence="3">Foug A</strain>
    </source>
</reference>
<sequence length="542" mass="58900">MDLSQQELPLTAYFSKNTSQKRKNTAGERSSKRLKAGDVQSTPSLLTRRAKPRVNATQLQTPAPSTRKHGLRTGIRSVEDASPRPPVHCKPCEIDLTLSDSDKALAETPWQASQEDGEMISAPHPLATPSSSNEVPQKEVVDANRRLLQTSHTCLPTPSTTVRKLIAPKPTHPSPEDSPTAVRSRPSKLNIASAVSHTSPVPFVKPVSHFNTTINNSDTAKFYDDNNPFALPVNKQPPAPHANRHQGAPVELTATKSTLDIPAVDGGPHATSFQIVPSSQSQYLLPLEATPTRNRINRHDDIVPGSQTQEEGEISIGMGPYSFHKNSAKELIKRRDASDPTYRLPASRAQTPQPQSASCNGSHGPNVAPRQDLSKSPLYKTPTRYKRGSQSGVRARSHTPSSHTLSREDSIDVPPVLGDDSATEPESDTDIQECLDAIRRRRAERAPIPSPSGSGASRPLMSPLVSPVRRRYTPEPSISGSLEALMQDGAGMSIPGTYTPSGFDRRSLGRRSASFPSVVRDFMDMFTGDGSYPDDFPESLRI</sequence>
<proteinExistence type="predicted"/>
<dbReference type="AlphaFoldDB" id="A0A0C3E4W7"/>
<feature type="region of interest" description="Disordered" evidence="1">
    <location>
        <begin position="1"/>
        <end position="87"/>
    </location>
</feature>
<reference evidence="2 3" key="1">
    <citation type="submission" date="2014-04" db="EMBL/GenBank/DDBJ databases">
        <authorList>
            <consortium name="DOE Joint Genome Institute"/>
            <person name="Kuo A."/>
            <person name="Kohler A."/>
            <person name="Nagy L.G."/>
            <person name="Floudas D."/>
            <person name="Copeland A."/>
            <person name="Barry K.W."/>
            <person name="Cichocki N."/>
            <person name="Veneault-Fourrey C."/>
            <person name="LaButti K."/>
            <person name="Lindquist E.A."/>
            <person name="Lipzen A."/>
            <person name="Lundell T."/>
            <person name="Morin E."/>
            <person name="Murat C."/>
            <person name="Sun H."/>
            <person name="Tunlid A."/>
            <person name="Henrissat B."/>
            <person name="Grigoriev I.V."/>
            <person name="Hibbett D.S."/>
            <person name="Martin F."/>
            <person name="Nordberg H.P."/>
            <person name="Cantor M.N."/>
            <person name="Hua S.X."/>
        </authorList>
    </citation>
    <scope>NUCLEOTIDE SEQUENCE [LARGE SCALE GENOMIC DNA]</scope>
    <source>
        <strain evidence="2 3">Foug A</strain>
    </source>
</reference>
<feature type="region of interest" description="Disordered" evidence="1">
    <location>
        <begin position="336"/>
        <end position="431"/>
    </location>
</feature>
<feature type="compositionally biased region" description="Polar residues" evidence="1">
    <location>
        <begin position="55"/>
        <end position="64"/>
    </location>
</feature>
<dbReference type="OrthoDB" id="3059337at2759"/>
<dbReference type="EMBL" id="KN822011">
    <property type="protein sequence ID" value="KIM67850.1"/>
    <property type="molecule type" value="Genomic_DNA"/>
</dbReference>
<accession>A0A0C3E4W7</accession>
<feature type="compositionally biased region" description="Polar residues" evidence="1">
    <location>
        <begin position="1"/>
        <end position="18"/>
    </location>
</feature>
<protein>
    <submittedName>
        <fullName evidence="2">Uncharacterized protein</fullName>
    </submittedName>
</protein>
<organism evidence="2 3">
    <name type="scientific">Scleroderma citrinum Foug A</name>
    <dbReference type="NCBI Taxonomy" id="1036808"/>
    <lineage>
        <taxon>Eukaryota</taxon>
        <taxon>Fungi</taxon>
        <taxon>Dikarya</taxon>
        <taxon>Basidiomycota</taxon>
        <taxon>Agaricomycotina</taxon>
        <taxon>Agaricomycetes</taxon>
        <taxon>Agaricomycetidae</taxon>
        <taxon>Boletales</taxon>
        <taxon>Sclerodermatineae</taxon>
        <taxon>Sclerodermataceae</taxon>
        <taxon>Scleroderma</taxon>
    </lineage>
</organism>
<dbReference type="HOGENOM" id="CLU_502636_0_0_1"/>
<feature type="compositionally biased region" description="Polar residues" evidence="1">
    <location>
        <begin position="348"/>
        <end position="363"/>
    </location>
</feature>
<evidence type="ECO:0000256" key="1">
    <source>
        <dbReference type="SAM" id="MobiDB-lite"/>
    </source>
</evidence>
<dbReference type="Proteomes" id="UP000053989">
    <property type="component" value="Unassembled WGS sequence"/>
</dbReference>
<evidence type="ECO:0000313" key="2">
    <source>
        <dbReference type="EMBL" id="KIM67850.1"/>
    </source>
</evidence>
<feature type="region of interest" description="Disordered" evidence="1">
    <location>
        <begin position="443"/>
        <end position="464"/>
    </location>
</feature>